<gene>
    <name evidence="6" type="ORF">THRCLA_22549</name>
</gene>
<feature type="transmembrane region" description="Helical" evidence="5">
    <location>
        <begin position="51"/>
        <end position="70"/>
    </location>
</feature>
<dbReference type="EMBL" id="JNBS01002538">
    <property type="protein sequence ID" value="OQR90472.1"/>
    <property type="molecule type" value="Genomic_DNA"/>
</dbReference>
<name>A0A1V9YXQ0_9STRA</name>
<keyword evidence="4 5" id="KW-0472">Membrane</keyword>
<dbReference type="InterPro" id="IPR056552">
    <property type="entry name" value="Ribonucl_Kappa"/>
</dbReference>
<dbReference type="GO" id="GO:0016020">
    <property type="term" value="C:membrane"/>
    <property type="evidence" value="ECO:0007669"/>
    <property type="project" value="UniProtKB-SubCell"/>
</dbReference>
<organism evidence="6 7">
    <name type="scientific">Thraustotheca clavata</name>
    <dbReference type="NCBI Taxonomy" id="74557"/>
    <lineage>
        <taxon>Eukaryota</taxon>
        <taxon>Sar</taxon>
        <taxon>Stramenopiles</taxon>
        <taxon>Oomycota</taxon>
        <taxon>Saprolegniomycetes</taxon>
        <taxon>Saprolegniales</taxon>
        <taxon>Achlyaceae</taxon>
        <taxon>Thraustotheca</taxon>
    </lineage>
</organism>
<evidence type="ECO:0000256" key="2">
    <source>
        <dbReference type="ARBA" id="ARBA00022692"/>
    </source>
</evidence>
<comment type="subcellular location">
    <subcellularLocation>
        <location evidence="1">Membrane</location>
    </subcellularLocation>
</comment>
<comment type="caution">
    <text evidence="6">The sequence shown here is derived from an EMBL/GenBank/DDBJ whole genome shotgun (WGS) entry which is preliminary data.</text>
</comment>
<keyword evidence="3 5" id="KW-1133">Transmembrane helix</keyword>
<keyword evidence="7" id="KW-1185">Reference proteome</keyword>
<protein>
    <recommendedName>
        <fullName evidence="8">Transmembrane protein</fullName>
    </recommendedName>
</protein>
<evidence type="ECO:0000256" key="5">
    <source>
        <dbReference type="SAM" id="Phobius"/>
    </source>
</evidence>
<proteinExistence type="predicted"/>
<dbReference type="AlphaFoldDB" id="A0A1V9YXQ0"/>
<evidence type="ECO:0000313" key="7">
    <source>
        <dbReference type="Proteomes" id="UP000243217"/>
    </source>
</evidence>
<feature type="transmembrane region" description="Helical" evidence="5">
    <location>
        <begin position="7"/>
        <end position="31"/>
    </location>
</feature>
<evidence type="ECO:0000256" key="4">
    <source>
        <dbReference type="ARBA" id="ARBA00023136"/>
    </source>
</evidence>
<reference evidence="6 7" key="1">
    <citation type="journal article" date="2014" name="Genome Biol. Evol.">
        <title>The secreted proteins of Achlya hypogyna and Thraustotheca clavata identify the ancestral oomycete secretome and reveal gene acquisitions by horizontal gene transfer.</title>
        <authorList>
            <person name="Misner I."/>
            <person name="Blouin N."/>
            <person name="Leonard G."/>
            <person name="Richards T.A."/>
            <person name="Lane C.E."/>
        </authorList>
    </citation>
    <scope>NUCLEOTIDE SEQUENCE [LARGE SCALE GENOMIC DNA]</scope>
    <source>
        <strain evidence="6 7">ATCC 34112</strain>
    </source>
</reference>
<evidence type="ECO:0000256" key="1">
    <source>
        <dbReference type="ARBA" id="ARBA00004370"/>
    </source>
</evidence>
<dbReference type="OrthoDB" id="67317at2759"/>
<sequence>MIGRWYICGAILSLFGAIFLGIIGAIIYLQSDYIHGLKLSVSRENTAQNCWFGAIMYAVTFLFCILMACYRRHQEIKEMLAKAHPYELKELKRSLESWENLGSPARLEDHQVIQ</sequence>
<evidence type="ECO:0000256" key="3">
    <source>
        <dbReference type="ARBA" id="ARBA00022989"/>
    </source>
</evidence>
<dbReference type="Proteomes" id="UP000243217">
    <property type="component" value="Unassembled WGS sequence"/>
</dbReference>
<evidence type="ECO:0000313" key="6">
    <source>
        <dbReference type="EMBL" id="OQR90472.1"/>
    </source>
</evidence>
<evidence type="ECO:0008006" key="8">
    <source>
        <dbReference type="Google" id="ProtNLM"/>
    </source>
</evidence>
<accession>A0A1V9YXQ0</accession>
<dbReference type="Pfam" id="PF23489">
    <property type="entry name" value="V-ATPase_su_f"/>
    <property type="match status" value="1"/>
</dbReference>
<keyword evidence="2 5" id="KW-0812">Transmembrane</keyword>